<evidence type="ECO:0000259" key="1">
    <source>
        <dbReference type="Pfam" id="PF00462"/>
    </source>
</evidence>
<organism evidence="2 3">
    <name type="scientific">Streptomyces caeni</name>
    <dbReference type="NCBI Taxonomy" id="2307231"/>
    <lineage>
        <taxon>Bacteria</taxon>
        <taxon>Bacillati</taxon>
        <taxon>Actinomycetota</taxon>
        <taxon>Actinomycetes</taxon>
        <taxon>Kitasatosporales</taxon>
        <taxon>Streptomycetaceae</taxon>
        <taxon>Streptomyces</taxon>
    </lineage>
</organism>
<dbReference type="Proteomes" id="UP001597261">
    <property type="component" value="Unassembled WGS sequence"/>
</dbReference>
<dbReference type="PROSITE" id="PS51354">
    <property type="entry name" value="GLUTAREDOXIN_2"/>
    <property type="match status" value="1"/>
</dbReference>
<accession>A0ABW4ITX0</accession>
<reference evidence="3" key="1">
    <citation type="journal article" date="2019" name="Int. J. Syst. Evol. Microbiol.">
        <title>The Global Catalogue of Microorganisms (GCM) 10K type strain sequencing project: providing services to taxonomists for standard genome sequencing and annotation.</title>
        <authorList>
            <consortium name="The Broad Institute Genomics Platform"/>
            <consortium name="The Broad Institute Genome Sequencing Center for Infectious Disease"/>
            <person name="Wu L."/>
            <person name="Ma J."/>
        </authorList>
    </citation>
    <scope>NUCLEOTIDE SEQUENCE [LARGE SCALE GENOMIC DNA]</scope>
    <source>
        <strain evidence="3">CGMCC 1.12470</strain>
    </source>
</reference>
<keyword evidence="3" id="KW-1185">Reference proteome</keyword>
<protein>
    <submittedName>
        <fullName evidence="2">Mycoredoxin</fullName>
    </submittedName>
</protein>
<dbReference type="EMBL" id="JBHUDX010000056">
    <property type="protein sequence ID" value="MFD1660542.1"/>
    <property type="molecule type" value="Genomic_DNA"/>
</dbReference>
<dbReference type="CDD" id="cd02976">
    <property type="entry name" value="NrdH"/>
    <property type="match status" value="1"/>
</dbReference>
<gene>
    <name evidence="2" type="ORF">ACFSL4_20595</name>
</gene>
<dbReference type="SUPFAM" id="SSF52833">
    <property type="entry name" value="Thioredoxin-like"/>
    <property type="match status" value="1"/>
</dbReference>
<dbReference type="InterPro" id="IPR002109">
    <property type="entry name" value="Glutaredoxin"/>
</dbReference>
<dbReference type="RefSeq" id="WP_381084801.1">
    <property type="nucleotide sequence ID" value="NZ_JBHUDX010000056.1"/>
</dbReference>
<dbReference type="InterPro" id="IPR011915">
    <property type="entry name" value="GlrX_actino"/>
</dbReference>
<feature type="domain" description="Glutaredoxin" evidence="1">
    <location>
        <begin position="5"/>
        <end position="59"/>
    </location>
</feature>
<proteinExistence type="predicted"/>
<sequence>MPGTVTMYSTSWCGYCRRLKSQMDREGIVYDEINIERDPASAAFVEEANGGNQTVPTVLFPDGSTLTNPSLAQVKRKIGA</sequence>
<evidence type="ECO:0000313" key="2">
    <source>
        <dbReference type="EMBL" id="MFD1660542.1"/>
    </source>
</evidence>
<name>A0ABW4ITX0_9ACTN</name>
<comment type="caution">
    <text evidence="2">The sequence shown here is derived from an EMBL/GenBank/DDBJ whole genome shotgun (WGS) entry which is preliminary data.</text>
</comment>
<evidence type="ECO:0000313" key="3">
    <source>
        <dbReference type="Proteomes" id="UP001597261"/>
    </source>
</evidence>
<dbReference type="Pfam" id="PF00462">
    <property type="entry name" value="Glutaredoxin"/>
    <property type="match status" value="1"/>
</dbReference>
<dbReference type="InterPro" id="IPR051548">
    <property type="entry name" value="Grx-like_ET"/>
</dbReference>
<dbReference type="InterPro" id="IPR017937">
    <property type="entry name" value="Thioredoxin_CS"/>
</dbReference>
<dbReference type="Gene3D" id="3.40.30.10">
    <property type="entry name" value="Glutaredoxin"/>
    <property type="match status" value="1"/>
</dbReference>
<dbReference type="PANTHER" id="PTHR34386:SF1">
    <property type="entry name" value="GLUTAREDOXIN-LIKE PROTEIN NRDH"/>
    <property type="match status" value="1"/>
</dbReference>
<dbReference type="PROSITE" id="PS00194">
    <property type="entry name" value="THIOREDOXIN_1"/>
    <property type="match status" value="1"/>
</dbReference>
<dbReference type="NCBIfam" id="TIGR02200">
    <property type="entry name" value="GlrX_actino"/>
    <property type="match status" value="1"/>
</dbReference>
<dbReference type="InterPro" id="IPR036249">
    <property type="entry name" value="Thioredoxin-like_sf"/>
</dbReference>
<dbReference type="PANTHER" id="PTHR34386">
    <property type="entry name" value="GLUTAREDOXIN"/>
    <property type="match status" value="1"/>
</dbReference>